<dbReference type="InterPro" id="IPR050158">
    <property type="entry name" value="Ubiquitin_ubiquitin-like"/>
</dbReference>
<evidence type="ECO:0000259" key="12">
    <source>
        <dbReference type="PROSITE" id="PS50053"/>
    </source>
</evidence>
<dbReference type="PROSITE" id="PS00299">
    <property type="entry name" value="UBIQUITIN_1"/>
    <property type="match status" value="1"/>
</dbReference>
<evidence type="ECO:0000313" key="13">
    <source>
        <dbReference type="EMBL" id="RVX01539.1"/>
    </source>
</evidence>
<dbReference type="SUPFAM" id="SSF54236">
    <property type="entry name" value="Ubiquitin-like"/>
    <property type="match status" value="1"/>
</dbReference>
<dbReference type="InterPro" id="IPR011332">
    <property type="entry name" value="Ribosomal_zn-bd"/>
</dbReference>
<keyword evidence="8" id="KW-0862">Zinc</keyword>
<dbReference type="Pfam" id="PF00240">
    <property type="entry name" value="ubiquitin"/>
    <property type="match status" value="1"/>
</dbReference>
<dbReference type="Pfam" id="PF01599">
    <property type="entry name" value="Ribosomal_S27"/>
    <property type="match status" value="1"/>
</dbReference>
<keyword evidence="5" id="KW-0963">Cytoplasm</keyword>
<evidence type="ECO:0000256" key="3">
    <source>
        <dbReference type="ARBA" id="ARBA00008373"/>
    </source>
</evidence>
<dbReference type="GO" id="GO:0005737">
    <property type="term" value="C:cytoplasm"/>
    <property type="evidence" value="ECO:0007669"/>
    <property type="project" value="UniProtKB-SubCell"/>
</dbReference>
<comment type="subunit">
    <text evidence="11">Part of the 40S ribosomal subunit.</text>
</comment>
<dbReference type="PANTHER" id="PTHR10666">
    <property type="entry name" value="UBIQUITIN"/>
    <property type="match status" value="1"/>
</dbReference>
<keyword evidence="7" id="KW-0479">Metal-binding</keyword>
<dbReference type="GO" id="GO:1990904">
    <property type="term" value="C:ribonucleoprotein complex"/>
    <property type="evidence" value="ECO:0007669"/>
    <property type="project" value="UniProtKB-KW"/>
</dbReference>
<dbReference type="SUPFAM" id="SSF57829">
    <property type="entry name" value="Zn-binding ribosomal proteins"/>
    <property type="match status" value="1"/>
</dbReference>
<evidence type="ECO:0000256" key="9">
    <source>
        <dbReference type="ARBA" id="ARBA00022980"/>
    </source>
</evidence>
<comment type="similarity">
    <text evidence="4">In the C-terminal section; belongs to the eukaryotic ribosomal protein eS31 family.</text>
</comment>
<dbReference type="GO" id="GO:0008270">
    <property type="term" value="F:zinc ion binding"/>
    <property type="evidence" value="ECO:0007669"/>
    <property type="project" value="UniProtKB-KW"/>
</dbReference>
<dbReference type="InterPro" id="IPR002906">
    <property type="entry name" value="Ribosomal_eS31"/>
</dbReference>
<keyword evidence="7" id="KW-0863">Zinc-finger</keyword>
<accession>A0A438IXY7</accession>
<evidence type="ECO:0000256" key="4">
    <source>
        <dbReference type="ARBA" id="ARBA00009891"/>
    </source>
</evidence>
<name>A0A438IXY7_VITVI</name>
<dbReference type="Proteomes" id="UP000288805">
    <property type="component" value="Unassembled WGS sequence"/>
</dbReference>
<comment type="function">
    <text evidence="1">Component of the 40S subunit of the ribosome.</text>
</comment>
<dbReference type="CDD" id="cd01803">
    <property type="entry name" value="Ubl_ubiquitin"/>
    <property type="match status" value="1"/>
</dbReference>
<dbReference type="InterPro" id="IPR038582">
    <property type="entry name" value="Ribosomal_eS31_euk-type_sf"/>
</dbReference>
<dbReference type="InterPro" id="IPR019956">
    <property type="entry name" value="Ubiquitin_dom"/>
</dbReference>
<keyword evidence="10" id="KW-0687">Ribonucleoprotein</keyword>
<keyword evidence="6" id="KW-1017">Isopeptide bond</keyword>
<reference evidence="13 14" key="1">
    <citation type="journal article" date="2018" name="PLoS Genet.">
        <title>Population sequencing reveals clonal diversity and ancestral inbreeding in the grapevine cultivar Chardonnay.</title>
        <authorList>
            <person name="Roach M.J."/>
            <person name="Johnson D.L."/>
            <person name="Bohlmann J."/>
            <person name="van Vuuren H.J."/>
            <person name="Jones S.J."/>
            <person name="Pretorius I.S."/>
            <person name="Schmidt S.A."/>
            <person name="Borneman A.R."/>
        </authorList>
    </citation>
    <scope>NUCLEOTIDE SEQUENCE [LARGE SCALE GENOMIC DNA]</scope>
    <source>
        <strain evidence="14">cv. Chardonnay</strain>
        <tissue evidence="13">Leaf</tissue>
    </source>
</reference>
<dbReference type="OrthoDB" id="2013099at2759"/>
<evidence type="ECO:0000256" key="2">
    <source>
        <dbReference type="ARBA" id="ARBA00004496"/>
    </source>
</evidence>
<dbReference type="AlphaFoldDB" id="A0A438IXY7"/>
<evidence type="ECO:0000256" key="8">
    <source>
        <dbReference type="ARBA" id="ARBA00022833"/>
    </source>
</evidence>
<evidence type="ECO:0000256" key="6">
    <source>
        <dbReference type="ARBA" id="ARBA00022499"/>
    </source>
</evidence>
<dbReference type="EMBL" id="QGNW01000075">
    <property type="protein sequence ID" value="RVX01539.1"/>
    <property type="molecule type" value="Genomic_DNA"/>
</dbReference>
<dbReference type="SMART" id="SM00213">
    <property type="entry name" value="UBQ"/>
    <property type="match status" value="1"/>
</dbReference>
<sequence>MQIFVKTLTGKTITLEVESSDTIDNVKAKIQDKEGIPPDQQRLIFAGKQLEDGRTLADYNIQKESTLHLVLRLRGGAKKRKKKTYTKPKKIKHKKKKVKLAVLQFYKVDDSGKVQRLRKECPNAECGAGTFMANHFDRHYCGKCGLTYVYQKAGVTVLEFKMLFQLLDSGLSLLNSIWSDNFDGYDDLLLSSSPNKQSKVLIWGRCVLEMCLGLCRADQSRGTSLQFRTSNNGPLWNKLRMGGGNLTKWLCSLVVTMDLKEISWERIKSPSCQRHYVALQVPLISLENKNSYLMEVVALFTQSYFKY</sequence>
<dbReference type="InterPro" id="IPR000626">
    <property type="entry name" value="Ubiquitin-like_dom"/>
</dbReference>
<evidence type="ECO:0000256" key="11">
    <source>
        <dbReference type="ARBA" id="ARBA00035123"/>
    </source>
</evidence>
<dbReference type="InterPro" id="IPR029071">
    <property type="entry name" value="Ubiquitin-like_domsf"/>
</dbReference>
<dbReference type="GO" id="GO:0003735">
    <property type="term" value="F:structural constituent of ribosome"/>
    <property type="evidence" value="ECO:0007669"/>
    <property type="project" value="InterPro"/>
</dbReference>
<comment type="caution">
    <text evidence="13">The sequence shown here is derived from an EMBL/GenBank/DDBJ whole genome shotgun (WGS) entry which is preliminary data.</text>
</comment>
<evidence type="ECO:0000256" key="10">
    <source>
        <dbReference type="ARBA" id="ARBA00023274"/>
    </source>
</evidence>
<dbReference type="InterPro" id="IPR019954">
    <property type="entry name" value="Ubiquitin_CS"/>
</dbReference>
<protein>
    <submittedName>
        <fullName evidence="13">Ubiquitin-40S ribosomal protein S27a</fullName>
    </submittedName>
</protein>
<organism evidence="13 14">
    <name type="scientific">Vitis vinifera</name>
    <name type="common">Grape</name>
    <dbReference type="NCBI Taxonomy" id="29760"/>
    <lineage>
        <taxon>Eukaryota</taxon>
        <taxon>Viridiplantae</taxon>
        <taxon>Streptophyta</taxon>
        <taxon>Embryophyta</taxon>
        <taxon>Tracheophyta</taxon>
        <taxon>Spermatophyta</taxon>
        <taxon>Magnoliopsida</taxon>
        <taxon>eudicotyledons</taxon>
        <taxon>Gunneridae</taxon>
        <taxon>Pentapetalae</taxon>
        <taxon>rosids</taxon>
        <taxon>Vitales</taxon>
        <taxon>Vitaceae</taxon>
        <taxon>Viteae</taxon>
        <taxon>Vitis</taxon>
    </lineage>
</organism>
<dbReference type="GO" id="GO:0006412">
    <property type="term" value="P:translation"/>
    <property type="evidence" value="ECO:0007669"/>
    <property type="project" value="InterPro"/>
</dbReference>
<proteinExistence type="inferred from homology"/>
<dbReference type="SMART" id="SM01402">
    <property type="entry name" value="Ribosomal_S27"/>
    <property type="match status" value="1"/>
</dbReference>
<dbReference type="PROSITE" id="PS50053">
    <property type="entry name" value="UBIQUITIN_2"/>
    <property type="match status" value="1"/>
</dbReference>
<evidence type="ECO:0000256" key="5">
    <source>
        <dbReference type="ARBA" id="ARBA00022490"/>
    </source>
</evidence>
<dbReference type="PRINTS" id="PR00348">
    <property type="entry name" value="UBIQUITIN"/>
</dbReference>
<comment type="subcellular location">
    <subcellularLocation>
        <location evidence="2">Cytoplasm</location>
    </subcellularLocation>
</comment>
<dbReference type="GO" id="GO:0003729">
    <property type="term" value="F:mRNA binding"/>
    <property type="evidence" value="ECO:0007669"/>
    <property type="project" value="UniProtKB-ARBA"/>
</dbReference>
<evidence type="ECO:0000256" key="1">
    <source>
        <dbReference type="ARBA" id="ARBA00002225"/>
    </source>
</evidence>
<dbReference type="FunFam" id="3.10.20.90:FF:000008">
    <property type="entry name" value="Ubiquitin-40S ribosomal protein S27a"/>
    <property type="match status" value="1"/>
</dbReference>
<feature type="domain" description="Ubiquitin-like" evidence="12">
    <location>
        <begin position="1"/>
        <end position="76"/>
    </location>
</feature>
<evidence type="ECO:0000256" key="7">
    <source>
        <dbReference type="ARBA" id="ARBA00022771"/>
    </source>
</evidence>
<gene>
    <name evidence="13" type="primary">UBI3_4</name>
    <name evidence="13" type="ORF">CK203_017465</name>
</gene>
<dbReference type="GO" id="GO:0005840">
    <property type="term" value="C:ribosome"/>
    <property type="evidence" value="ECO:0007669"/>
    <property type="project" value="UniProtKB-KW"/>
</dbReference>
<dbReference type="Gene3D" id="3.10.20.90">
    <property type="entry name" value="Phosphatidylinositol 3-kinase Catalytic Subunit, Chain A, domain 1"/>
    <property type="match status" value="1"/>
</dbReference>
<comment type="similarity">
    <text evidence="3">In the N-terminal section; belongs to the ubiquitin family.</text>
</comment>
<evidence type="ECO:0000313" key="14">
    <source>
        <dbReference type="Proteomes" id="UP000288805"/>
    </source>
</evidence>
<dbReference type="Gene3D" id="6.20.50.150">
    <property type="match status" value="1"/>
</dbReference>
<keyword evidence="9 13" id="KW-0689">Ribosomal protein</keyword>